<gene>
    <name evidence="1" type="ORF">LCGC14_1449700</name>
</gene>
<accession>A0A0F9MK49</accession>
<evidence type="ECO:0000313" key="1">
    <source>
        <dbReference type="EMBL" id="KKM69547.1"/>
    </source>
</evidence>
<protein>
    <submittedName>
        <fullName evidence="1">Uncharacterized protein</fullName>
    </submittedName>
</protein>
<dbReference type="EMBL" id="LAZR01009969">
    <property type="protein sequence ID" value="KKM69547.1"/>
    <property type="molecule type" value="Genomic_DNA"/>
</dbReference>
<organism evidence="1">
    <name type="scientific">marine sediment metagenome</name>
    <dbReference type="NCBI Taxonomy" id="412755"/>
    <lineage>
        <taxon>unclassified sequences</taxon>
        <taxon>metagenomes</taxon>
        <taxon>ecological metagenomes</taxon>
    </lineage>
</organism>
<name>A0A0F9MK49_9ZZZZ</name>
<sequence length="179" mass="21395">MRNQFVGDVNDYHKYQLLNELALISEVNVCWMLNDDIEGQDSKFVKHKYSDPLSLLLSRIVEEGQRNVDRIENSKLIKVKHYYRQIEDICLDQISGILFFDPDNGLEVKSAKNNDKRYLYYRDIRRFISYVDILVYQHFPRVQRHQYIEAITNKIRNEVSCSTVKHFPKSMVDFILIKK</sequence>
<comment type="caution">
    <text evidence="1">The sequence shown here is derived from an EMBL/GenBank/DDBJ whole genome shotgun (WGS) entry which is preliminary data.</text>
</comment>
<proteinExistence type="predicted"/>
<dbReference type="AlphaFoldDB" id="A0A0F9MK49"/>
<reference evidence="1" key="1">
    <citation type="journal article" date="2015" name="Nature">
        <title>Complex archaea that bridge the gap between prokaryotes and eukaryotes.</title>
        <authorList>
            <person name="Spang A."/>
            <person name="Saw J.H."/>
            <person name="Jorgensen S.L."/>
            <person name="Zaremba-Niedzwiedzka K."/>
            <person name="Martijn J."/>
            <person name="Lind A.E."/>
            <person name="van Eijk R."/>
            <person name="Schleper C."/>
            <person name="Guy L."/>
            <person name="Ettema T.J."/>
        </authorList>
    </citation>
    <scope>NUCLEOTIDE SEQUENCE</scope>
</reference>